<evidence type="ECO:0000313" key="3">
    <source>
        <dbReference type="EMBL" id="GGK31038.1"/>
    </source>
</evidence>
<evidence type="ECO:0000259" key="2">
    <source>
        <dbReference type="Pfam" id="PF02120"/>
    </source>
</evidence>
<feature type="region of interest" description="Disordered" evidence="1">
    <location>
        <begin position="1"/>
        <end position="29"/>
    </location>
</feature>
<feature type="compositionally biased region" description="Gly residues" evidence="1">
    <location>
        <begin position="385"/>
        <end position="399"/>
    </location>
</feature>
<feature type="compositionally biased region" description="Basic and acidic residues" evidence="1">
    <location>
        <begin position="400"/>
        <end position="412"/>
    </location>
</feature>
<evidence type="ECO:0000256" key="1">
    <source>
        <dbReference type="SAM" id="MobiDB-lite"/>
    </source>
</evidence>
<comment type="caution">
    <text evidence="3">The sequence shown here is derived from an EMBL/GenBank/DDBJ whole genome shotgun (WGS) entry which is preliminary data.</text>
</comment>
<keyword evidence="4" id="KW-1185">Reference proteome</keyword>
<feature type="compositionally biased region" description="Low complexity" evidence="1">
    <location>
        <begin position="371"/>
        <end position="384"/>
    </location>
</feature>
<sequence length="432" mass="42648">MIPADLSALVQTRGGGERGGGKAGGDAGGLGALFGKALDGLAGRKGIAGGEDGRRPSGDPTSGNAQDGASGDTGEGRLRSLLLGQTASLPIRPGALALQGQANPTGEGRVLAEGELDLEGEPADDTSAETQDASRDPASLLAALAGIGTKDARSAQGRVVRDTADVPRPAVPQAGPATGDADGAAADAADVPVSRARALFPERQDVFLATKAEPSVGMALKATVVSQATHLPPALGAANLAAVVDGATSLLGDGRTDGSGRATLAFSPDLATTGAHASLAARPVKVLTVQLQPISLGTVTIALRMTADGVAMEITAADSKAAAMLRADEKLIVDAVRRSGLAGEVVAIHTADAPRAAAQAQAGGDASGQTGNQANGHSNGQANGQAGGDGQARGEGGRQTGRDFTLERRSDDDAQSASHSRRGGDADGGVYL</sequence>
<dbReference type="EMBL" id="BMMF01000004">
    <property type="protein sequence ID" value="GGK31038.1"/>
    <property type="molecule type" value="Genomic_DNA"/>
</dbReference>
<dbReference type="Pfam" id="PF02120">
    <property type="entry name" value="Flg_hook"/>
    <property type="match status" value="1"/>
</dbReference>
<feature type="domain" description="Flagellar hook-length control protein-like C-terminal" evidence="2">
    <location>
        <begin position="280"/>
        <end position="353"/>
    </location>
</feature>
<feature type="region of interest" description="Disordered" evidence="1">
    <location>
        <begin position="44"/>
        <end position="76"/>
    </location>
</feature>
<accession>A0A917Q682</accession>
<name>A0A917Q682_9HYPH</name>
<gene>
    <name evidence="3" type="ORF">GCM10011322_17030</name>
</gene>
<dbReference type="Proteomes" id="UP000600449">
    <property type="component" value="Unassembled WGS sequence"/>
</dbReference>
<organism evidence="3 4">
    <name type="scientific">Salinarimonas ramus</name>
    <dbReference type="NCBI Taxonomy" id="690164"/>
    <lineage>
        <taxon>Bacteria</taxon>
        <taxon>Pseudomonadati</taxon>
        <taxon>Pseudomonadota</taxon>
        <taxon>Alphaproteobacteria</taxon>
        <taxon>Hyphomicrobiales</taxon>
        <taxon>Salinarimonadaceae</taxon>
        <taxon>Salinarimonas</taxon>
    </lineage>
</organism>
<protein>
    <recommendedName>
        <fullName evidence="2">Flagellar hook-length control protein-like C-terminal domain-containing protein</fullName>
    </recommendedName>
</protein>
<dbReference type="AlphaFoldDB" id="A0A917Q682"/>
<proteinExistence type="predicted"/>
<feature type="region of interest" description="Disordered" evidence="1">
    <location>
        <begin position="357"/>
        <end position="432"/>
    </location>
</feature>
<evidence type="ECO:0000313" key="4">
    <source>
        <dbReference type="Proteomes" id="UP000600449"/>
    </source>
</evidence>
<dbReference type="Gene3D" id="3.30.750.140">
    <property type="match status" value="1"/>
</dbReference>
<dbReference type="RefSeq" id="WP_188911653.1">
    <property type="nucleotide sequence ID" value="NZ_BMMF01000004.1"/>
</dbReference>
<dbReference type="InterPro" id="IPR021136">
    <property type="entry name" value="Flagellar_hook_control-like_C"/>
</dbReference>
<dbReference type="InterPro" id="IPR038610">
    <property type="entry name" value="FliK-like_C_sf"/>
</dbReference>
<reference evidence="3 4" key="1">
    <citation type="journal article" date="2014" name="Int. J. Syst. Evol. Microbiol.">
        <title>Complete genome sequence of Corynebacterium casei LMG S-19264T (=DSM 44701T), isolated from a smear-ripened cheese.</title>
        <authorList>
            <consortium name="US DOE Joint Genome Institute (JGI-PGF)"/>
            <person name="Walter F."/>
            <person name="Albersmeier A."/>
            <person name="Kalinowski J."/>
            <person name="Ruckert C."/>
        </authorList>
    </citation>
    <scope>NUCLEOTIDE SEQUENCE [LARGE SCALE GENOMIC DNA]</scope>
    <source>
        <strain evidence="3 4">CGMCC 1.9161</strain>
    </source>
</reference>